<name>A0A512JJ79_9HYPH</name>
<comment type="caution">
    <text evidence="2">The sequence shown here is derived from an EMBL/GenBank/DDBJ whole genome shotgun (WGS) entry which is preliminary data.</text>
</comment>
<dbReference type="AlphaFoldDB" id="A0A512JJ79"/>
<evidence type="ECO:0000313" key="2">
    <source>
        <dbReference type="EMBL" id="GEP10011.1"/>
    </source>
</evidence>
<dbReference type="EMBL" id="BJZV01000008">
    <property type="protein sequence ID" value="GEP10011.1"/>
    <property type="molecule type" value="Genomic_DNA"/>
</dbReference>
<reference evidence="2 3" key="1">
    <citation type="submission" date="2019-07" db="EMBL/GenBank/DDBJ databases">
        <title>Whole genome shotgun sequence of Methylobacterium gnaphalii NBRC 107716.</title>
        <authorList>
            <person name="Hosoyama A."/>
            <person name="Uohara A."/>
            <person name="Ohji S."/>
            <person name="Ichikawa N."/>
        </authorList>
    </citation>
    <scope>NUCLEOTIDE SEQUENCE [LARGE SCALE GENOMIC DNA]</scope>
    <source>
        <strain evidence="2 3">NBRC 107716</strain>
    </source>
</reference>
<feature type="region of interest" description="Disordered" evidence="1">
    <location>
        <begin position="1"/>
        <end position="38"/>
    </location>
</feature>
<keyword evidence="3" id="KW-1185">Reference proteome</keyword>
<proteinExistence type="predicted"/>
<dbReference type="Proteomes" id="UP000321750">
    <property type="component" value="Unassembled WGS sequence"/>
</dbReference>
<evidence type="ECO:0000256" key="1">
    <source>
        <dbReference type="SAM" id="MobiDB-lite"/>
    </source>
</evidence>
<accession>A0A512JJ79</accession>
<evidence type="ECO:0000313" key="3">
    <source>
        <dbReference type="Proteomes" id="UP000321750"/>
    </source>
</evidence>
<sequence length="100" mass="10534">MSGGQGLSVRTRTATPPRALQAHEELVHDDPSGPEATGLAEVAGMSFDPLMQAATIEHALGNQFFDEQSDDSGCLVGGFSRLSVNFAELLRCAAQKISES</sequence>
<protein>
    <submittedName>
        <fullName evidence="2">Uncharacterized protein</fullName>
    </submittedName>
</protein>
<feature type="compositionally biased region" description="Basic and acidic residues" evidence="1">
    <location>
        <begin position="21"/>
        <end position="31"/>
    </location>
</feature>
<organism evidence="2 3">
    <name type="scientific">Methylobacterium gnaphalii</name>
    <dbReference type="NCBI Taxonomy" id="1010610"/>
    <lineage>
        <taxon>Bacteria</taxon>
        <taxon>Pseudomonadati</taxon>
        <taxon>Pseudomonadota</taxon>
        <taxon>Alphaproteobacteria</taxon>
        <taxon>Hyphomicrobiales</taxon>
        <taxon>Methylobacteriaceae</taxon>
        <taxon>Methylobacterium</taxon>
    </lineage>
</organism>
<gene>
    <name evidence="2" type="ORF">MGN01_18560</name>
</gene>